<evidence type="ECO:0000313" key="1">
    <source>
        <dbReference type="EMBL" id="CEM51812.1"/>
    </source>
</evidence>
<protein>
    <submittedName>
        <fullName evidence="1">Uncharacterized protein</fullName>
    </submittedName>
</protein>
<name>A0A0G4I4B0_9ALVE</name>
<sequence length="151" mass="18031">MEGARRVTYEPDDAPLHRLFYSQVRKLVRRRRCLIWHIHRGYDIFRTGKGGTVIQPSTHLDKWEKENRLKAEICEYVLPKSLEYIWLRWKQATRDSVLCRIQRKDDRIWGISLQAARAIAIAGMPFLSKVVLNKEEWRTVYDVEGSERDFK</sequence>
<gene>
    <name evidence="1" type="ORF">Cvel_35752</name>
</gene>
<dbReference type="EMBL" id="CDMZ01005059">
    <property type="protein sequence ID" value="CEM51812.1"/>
    <property type="molecule type" value="Genomic_DNA"/>
</dbReference>
<organism evidence="1">
    <name type="scientific">Chromera velia CCMP2878</name>
    <dbReference type="NCBI Taxonomy" id="1169474"/>
    <lineage>
        <taxon>Eukaryota</taxon>
        <taxon>Sar</taxon>
        <taxon>Alveolata</taxon>
        <taxon>Colpodellida</taxon>
        <taxon>Chromeraceae</taxon>
        <taxon>Chromera</taxon>
    </lineage>
</organism>
<accession>A0A0G4I4B0</accession>
<dbReference type="VEuPathDB" id="CryptoDB:Cvel_35752"/>
<dbReference type="AlphaFoldDB" id="A0A0G4I4B0"/>
<reference evidence="1" key="1">
    <citation type="submission" date="2014-11" db="EMBL/GenBank/DDBJ databases">
        <authorList>
            <person name="Otto D Thomas"/>
            <person name="Naeem Raeece"/>
        </authorList>
    </citation>
    <scope>NUCLEOTIDE SEQUENCE</scope>
</reference>
<proteinExistence type="predicted"/>
<dbReference type="PhylomeDB" id="A0A0G4I4B0"/>